<dbReference type="GeneID" id="43592464"/>
<keyword evidence="12 13" id="KW-0539">Nucleus</keyword>
<dbReference type="Pfam" id="PF00752">
    <property type="entry name" value="XPG_N"/>
    <property type="match status" value="1"/>
</dbReference>
<dbReference type="GO" id="GO:0043137">
    <property type="term" value="P:DNA replication, removal of RNA primer"/>
    <property type="evidence" value="ECO:0007669"/>
    <property type="project" value="UniProtKB-UniRule"/>
</dbReference>
<comment type="function">
    <text evidence="13">Structure-specific nuclease with 5'-flap endonuclease and 5'-3' exonuclease activities involved in DNA replication and repair. During DNA replication, cleaves the 5'-overhanging flap structure that is generated by displacement synthesis when DNA polymerase encounters the 5'-end of a downstream Okazaki fragment. It enters the flap from the 5'-end and then tracks to cleave the flap base, leaving a nick for ligation. Also involved in the long patch base excision repair (LP-BER) pathway, by cleaving within the apurinic/apyrimidinic (AP) site-terminated flap. Acts as a genome stabilization factor that prevents flaps from equilibrating into structures that lead to duplications and deletions. Also possesses 5'-3' exonuclease activity on nicked or gapped double-stranded DNA, and exhibits RNase H activity. Also involved in replication and repair of rDNA and in repairing mitochondrial DNA.</text>
</comment>
<dbReference type="OrthoDB" id="1937206at2759"/>
<dbReference type="RefSeq" id="XP_031857446.1">
    <property type="nucleotide sequence ID" value="XM_032008292.1"/>
</dbReference>
<evidence type="ECO:0000256" key="10">
    <source>
        <dbReference type="ARBA" id="ARBA00023128"/>
    </source>
</evidence>
<dbReference type="HAMAP" id="MF_00614">
    <property type="entry name" value="Fen"/>
    <property type="match status" value="1"/>
</dbReference>
<dbReference type="CDD" id="cd09907">
    <property type="entry name" value="H3TH_FEN1-Euk"/>
    <property type="match status" value="1"/>
</dbReference>
<comment type="subcellular location">
    <subcellularLocation>
        <location evidence="13">Nucleus</location>
        <location evidence="13">Nucleolus</location>
    </subcellularLocation>
    <subcellularLocation>
        <location evidence="13">Nucleus</location>
        <location evidence="13">Nucleoplasm</location>
    </subcellularLocation>
    <subcellularLocation>
        <location evidence="13">Mitochondrion</location>
    </subcellularLocation>
    <text evidence="13">Resides mostly in the nucleoli and relocalizes to the nucleoplasm upon DNA damage.</text>
</comment>
<dbReference type="SMART" id="SM00279">
    <property type="entry name" value="HhH2"/>
    <property type="match status" value="1"/>
</dbReference>
<evidence type="ECO:0000256" key="12">
    <source>
        <dbReference type="ARBA" id="ARBA00023242"/>
    </source>
</evidence>
<reference evidence="15" key="2">
    <citation type="submission" date="2024-01" db="EMBL/GenBank/DDBJ databases">
        <title>Comparative genomics of Cryptococcus and Kwoniella reveals pathogenesis evolution and contrasting modes of karyotype evolution via chromosome fusion or intercentromeric recombination.</title>
        <authorList>
            <person name="Coelho M.A."/>
            <person name="David-Palma M."/>
            <person name="Shea T."/>
            <person name="Bowers K."/>
            <person name="McGinley-Smith S."/>
            <person name="Mohammad A.W."/>
            <person name="Gnirke A."/>
            <person name="Yurkov A.M."/>
            <person name="Nowrousian M."/>
            <person name="Sun S."/>
            <person name="Cuomo C.A."/>
            <person name="Heitman J."/>
        </authorList>
    </citation>
    <scope>NUCLEOTIDE SEQUENCE</scope>
    <source>
        <strain evidence="15">CBS 12478</strain>
    </source>
</reference>
<dbReference type="AlphaFoldDB" id="A0A5M6BNR7"/>
<dbReference type="InterPro" id="IPR006086">
    <property type="entry name" value="XPG-I_dom"/>
</dbReference>
<proteinExistence type="inferred from homology"/>
<dbReference type="GO" id="GO:0006284">
    <property type="term" value="P:base-excision repair"/>
    <property type="evidence" value="ECO:0007669"/>
    <property type="project" value="UniProtKB-UniRule"/>
</dbReference>
<dbReference type="EMBL" id="CP144062">
    <property type="protein sequence ID" value="WWD22142.1"/>
    <property type="molecule type" value="Genomic_DNA"/>
</dbReference>
<dbReference type="FunFam" id="3.40.50.1010:FF:000003">
    <property type="entry name" value="Flap endonuclease 1"/>
    <property type="match status" value="1"/>
</dbReference>
<evidence type="ECO:0000256" key="7">
    <source>
        <dbReference type="ARBA" id="ARBA00022801"/>
    </source>
</evidence>
<dbReference type="InterPro" id="IPR006085">
    <property type="entry name" value="XPG_DNA_repair_N"/>
</dbReference>
<dbReference type="Proteomes" id="UP000322225">
    <property type="component" value="Chromosome 12"/>
</dbReference>
<evidence type="ECO:0000256" key="6">
    <source>
        <dbReference type="ARBA" id="ARBA00022763"/>
    </source>
</evidence>
<gene>
    <name evidence="15" type="ORF">CI109_106631</name>
</gene>
<dbReference type="InterPro" id="IPR023426">
    <property type="entry name" value="Flap_endonuc"/>
</dbReference>
<dbReference type="PANTHER" id="PTHR11081">
    <property type="entry name" value="FLAP ENDONUCLEASE FAMILY MEMBER"/>
    <property type="match status" value="1"/>
</dbReference>
<evidence type="ECO:0000256" key="2">
    <source>
        <dbReference type="ARBA" id="ARBA00022705"/>
    </source>
</evidence>
<comment type="similarity">
    <text evidence="13">Belongs to the XPG/RAD2 endonuclease family. FEN1 subfamily.</text>
</comment>
<dbReference type="SUPFAM" id="SSF88723">
    <property type="entry name" value="PIN domain-like"/>
    <property type="match status" value="1"/>
</dbReference>
<dbReference type="InterPro" id="IPR008918">
    <property type="entry name" value="HhH2"/>
</dbReference>
<evidence type="ECO:0000313" key="15">
    <source>
        <dbReference type="EMBL" id="WWD22142.1"/>
    </source>
</evidence>
<keyword evidence="8 13" id="KW-0269">Exonuclease</keyword>
<organism evidence="15 16">
    <name type="scientific">Kwoniella shandongensis</name>
    <dbReference type="NCBI Taxonomy" id="1734106"/>
    <lineage>
        <taxon>Eukaryota</taxon>
        <taxon>Fungi</taxon>
        <taxon>Dikarya</taxon>
        <taxon>Basidiomycota</taxon>
        <taxon>Agaricomycotina</taxon>
        <taxon>Tremellomycetes</taxon>
        <taxon>Tremellales</taxon>
        <taxon>Cryptococcaceae</taxon>
        <taxon>Kwoniella</taxon>
    </lineage>
</organism>
<keyword evidence="1 13" id="KW-0597">Phosphoprotein</keyword>
<evidence type="ECO:0000256" key="14">
    <source>
        <dbReference type="SAM" id="MobiDB-lite"/>
    </source>
</evidence>
<name>A0A5M6BNR7_9TREE</name>
<evidence type="ECO:0000256" key="1">
    <source>
        <dbReference type="ARBA" id="ARBA00022553"/>
    </source>
</evidence>
<keyword evidence="4 13" id="KW-0479">Metal-binding</keyword>
<dbReference type="SMART" id="SM00485">
    <property type="entry name" value="XPGN"/>
    <property type="match status" value="1"/>
</dbReference>
<evidence type="ECO:0000256" key="9">
    <source>
        <dbReference type="ARBA" id="ARBA00022842"/>
    </source>
</evidence>
<dbReference type="GO" id="GO:0005654">
    <property type="term" value="C:nucleoplasm"/>
    <property type="evidence" value="ECO:0007669"/>
    <property type="project" value="UniProtKB-SubCell"/>
</dbReference>
<dbReference type="KEGG" id="ksn:43592464"/>
<evidence type="ECO:0000256" key="5">
    <source>
        <dbReference type="ARBA" id="ARBA00022759"/>
    </source>
</evidence>
<evidence type="ECO:0000256" key="11">
    <source>
        <dbReference type="ARBA" id="ARBA00023204"/>
    </source>
</evidence>
<dbReference type="InterPro" id="IPR006084">
    <property type="entry name" value="XPG/Rad2"/>
</dbReference>
<evidence type="ECO:0000313" key="16">
    <source>
        <dbReference type="Proteomes" id="UP000322225"/>
    </source>
</evidence>
<evidence type="ECO:0000256" key="3">
    <source>
        <dbReference type="ARBA" id="ARBA00022722"/>
    </source>
</evidence>
<dbReference type="GO" id="GO:0008409">
    <property type="term" value="F:5'-3' exonuclease activity"/>
    <property type="evidence" value="ECO:0007669"/>
    <property type="project" value="UniProtKB-UniRule"/>
</dbReference>
<keyword evidence="10 13" id="KW-0496">Mitochondrion</keyword>
<feature type="region of interest" description="Disordered" evidence="14">
    <location>
        <begin position="275"/>
        <end position="321"/>
    </location>
</feature>
<dbReference type="SUPFAM" id="SSF47807">
    <property type="entry name" value="5' to 3' exonuclease, C-terminal subdomain"/>
    <property type="match status" value="1"/>
</dbReference>
<dbReference type="GO" id="GO:0017108">
    <property type="term" value="F:5'-flap endonuclease activity"/>
    <property type="evidence" value="ECO:0007669"/>
    <property type="project" value="UniProtKB-UniRule"/>
</dbReference>
<keyword evidence="11 13" id="KW-0234">DNA repair</keyword>
<reference evidence="15" key="1">
    <citation type="submission" date="2017-08" db="EMBL/GenBank/DDBJ databases">
        <authorList>
            <person name="Cuomo C."/>
            <person name="Billmyre B."/>
            <person name="Heitman J."/>
        </authorList>
    </citation>
    <scope>NUCLEOTIDE SEQUENCE</scope>
    <source>
        <strain evidence="15">CBS 12478</strain>
    </source>
</reference>
<dbReference type="EC" id="3.1.-.-" evidence="13"/>
<dbReference type="GO" id="GO:0005730">
    <property type="term" value="C:nucleolus"/>
    <property type="evidence" value="ECO:0007669"/>
    <property type="project" value="UniProtKB-SubCell"/>
</dbReference>
<accession>A0A5M6BNR7</accession>
<dbReference type="Pfam" id="PF00867">
    <property type="entry name" value="XPG_I"/>
    <property type="match status" value="1"/>
</dbReference>
<protein>
    <recommendedName>
        <fullName evidence="13">Flap endonuclease 1</fullName>
        <shortName evidence="13">FEN-1</shortName>
        <ecNumber evidence="13">3.1.-.-</ecNumber>
    </recommendedName>
    <alternativeName>
        <fullName evidence="13">Flap structure-specific endonuclease 1</fullName>
    </alternativeName>
</protein>
<dbReference type="PROSITE" id="PS00841">
    <property type="entry name" value="XPG_1"/>
    <property type="match status" value="1"/>
</dbReference>
<dbReference type="InterPro" id="IPR036279">
    <property type="entry name" value="5-3_exonuclease_C_sf"/>
</dbReference>
<keyword evidence="2 13" id="KW-0235">DNA replication</keyword>
<evidence type="ECO:0000256" key="13">
    <source>
        <dbReference type="HAMAP-Rule" id="MF_03140"/>
    </source>
</evidence>
<dbReference type="PRINTS" id="PR00853">
    <property type="entry name" value="XPGRADSUPER"/>
</dbReference>
<dbReference type="GO" id="GO:0003677">
    <property type="term" value="F:DNA binding"/>
    <property type="evidence" value="ECO:0007669"/>
    <property type="project" value="UniProtKB-UniRule"/>
</dbReference>
<feature type="compositionally biased region" description="Acidic residues" evidence="14">
    <location>
        <begin position="282"/>
        <end position="293"/>
    </location>
</feature>
<evidence type="ECO:0000256" key="4">
    <source>
        <dbReference type="ARBA" id="ARBA00022723"/>
    </source>
</evidence>
<dbReference type="CDD" id="cd09867">
    <property type="entry name" value="PIN_FEN1"/>
    <property type="match status" value="1"/>
</dbReference>
<sequence length="445" mass="49043">MGIKGLTGLLSENAPRCMKDHDMKTLFGRKVAIDASMSIYQFLIAVRQQDGQMLMNESGDVTSHLMGFFYRTIRMVDHGIKPCYIFDGKPPELKGGVLAKRFAKREEAKEGEEEAKETGTAEDIDKLARRQVRVTKEHNEECKRLLSLMGIPVVTAPGEAEAQCAELARAGKVYAAGSEDMDTLTFHSPILLRHLTFSEAKKMPISEINLDVALQDLEMSMDQFIELCILLGCDYLEPCKGIGPKTALKLIREHGSLGKVVEFIRGKMEEKAAENKHIIQDHDDDDSDRESEEGGGGMMVNSDGEEVPVHSSPVKKSPAKKKKKVTSAGMIIPDYWPWEEAKQLFITPDVVKGDDLELDWKAPDTDGLVEFLCRDKGFNEDRVRAGAAKLSKMLAAKQQGRLDGFFTVKPKEGSAPAKGKDGKASAGGKRKAEEKGSAAKKKGKK</sequence>
<keyword evidence="9 13" id="KW-0460">Magnesium</keyword>
<keyword evidence="5 13" id="KW-0255">Endonuclease</keyword>
<comment type="cofactor">
    <cofactor evidence="13">
        <name>Mg(2+)</name>
        <dbReference type="ChEBI" id="CHEBI:18420"/>
    </cofactor>
    <text evidence="13">Binds 2 magnesium ions per subunit. They probably participate in the reaction catalyzed by the enzyme. May bind an additional third magnesium ion after substrate binding.</text>
</comment>
<dbReference type="PANTHER" id="PTHR11081:SF9">
    <property type="entry name" value="FLAP ENDONUCLEASE 1"/>
    <property type="match status" value="1"/>
</dbReference>
<keyword evidence="7 13" id="KW-0378">Hydrolase</keyword>
<dbReference type="SMART" id="SM00484">
    <property type="entry name" value="XPGI"/>
    <property type="match status" value="1"/>
</dbReference>
<keyword evidence="3 13" id="KW-0540">Nuclease</keyword>
<dbReference type="InterPro" id="IPR029060">
    <property type="entry name" value="PIN-like_dom_sf"/>
</dbReference>
<keyword evidence="6 13" id="KW-0227">DNA damage</keyword>
<dbReference type="Gene3D" id="1.10.150.20">
    <property type="entry name" value="5' to 3' exonuclease, C-terminal subdomain"/>
    <property type="match status" value="1"/>
</dbReference>
<evidence type="ECO:0000256" key="8">
    <source>
        <dbReference type="ARBA" id="ARBA00022839"/>
    </source>
</evidence>
<keyword evidence="16" id="KW-1185">Reference proteome</keyword>
<dbReference type="InterPro" id="IPR019974">
    <property type="entry name" value="XPG_CS"/>
</dbReference>
<dbReference type="Gene3D" id="3.40.50.1010">
    <property type="entry name" value="5'-nuclease"/>
    <property type="match status" value="1"/>
</dbReference>
<dbReference type="PROSITE" id="PS00842">
    <property type="entry name" value="XPG_2"/>
    <property type="match status" value="1"/>
</dbReference>
<dbReference type="GO" id="GO:0005739">
    <property type="term" value="C:mitochondrion"/>
    <property type="evidence" value="ECO:0007669"/>
    <property type="project" value="UniProtKB-SubCell"/>
</dbReference>
<dbReference type="GO" id="GO:0000287">
    <property type="term" value="F:magnesium ion binding"/>
    <property type="evidence" value="ECO:0007669"/>
    <property type="project" value="UniProtKB-UniRule"/>
</dbReference>
<feature type="region of interest" description="Disordered" evidence="14">
    <location>
        <begin position="405"/>
        <end position="445"/>
    </location>
</feature>